<comment type="similarity">
    <text evidence="1">Belongs to the BolA/IbaG family.</text>
</comment>
<keyword evidence="3" id="KW-1185">Reference proteome</keyword>
<gene>
    <name evidence="2" type="ORF">SAMN04488038_109136</name>
</gene>
<dbReference type="Gene3D" id="3.30.300.90">
    <property type="entry name" value="BolA-like"/>
    <property type="match status" value="1"/>
</dbReference>
<protein>
    <submittedName>
        <fullName evidence="2">BolA protein</fullName>
    </submittedName>
</protein>
<name>A0A1H9I1K7_9GAMM</name>
<dbReference type="InterPro" id="IPR036065">
    <property type="entry name" value="BolA-like_sf"/>
</dbReference>
<dbReference type="PANTHER" id="PTHR46230">
    <property type="match status" value="1"/>
</dbReference>
<dbReference type="PIRSF" id="PIRSF003113">
    <property type="entry name" value="BolA"/>
    <property type="match status" value="1"/>
</dbReference>
<dbReference type="Pfam" id="PF01722">
    <property type="entry name" value="BolA"/>
    <property type="match status" value="1"/>
</dbReference>
<evidence type="ECO:0000313" key="3">
    <source>
        <dbReference type="Proteomes" id="UP000199233"/>
    </source>
</evidence>
<dbReference type="Proteomes" id="UP000199233">
    <property type="component" value="Unassembled WGS sequence"/>
</dbReference>
<accession>A0A1H9I1K7</accession>
<dbReference type="RefSeq" id="WP_093286592.1">
    <property type="nucleotide sequence ID" value="NZ_FOFS01000009.1"/>
</dbReference>
<sequence>MSRIARMRELLGAALAPESLEIEDDSHLHAGHAGARGGAGHYRLLIVSTRFEKLALLARHRAVYAALAAMMPAEIHALSIRALTPDEAARSS</sequence>
<organism evidence="2 3">
    <name type="scientific">Solimonas aquatica</name>
    <dbReference type="NCBI Taxonomy" id="489703"/>
    <lineage>
        <taxon>Bacteria</taxon>
        <taxon>Pseudomonadati</taxon>
        <taxon>Pseudomonadota</taxon>
        <taxon>Gammaproteobacteria</taxon>
        <taxon>Nevskiales</taxon>
        <taxon>Nevskiaceae</taxon>
        <taxon>Solimonas</taxon>
    </lineage>
</organism>
<evidence type="ECO:0000256" key="1">
    <source>
        <dbReference type="RuleBase" id="RU003860"/>
    </source>
</evidence>
<dbReference type="GO" id="GO:0016226">
    <property type="term" value="P:iron-sulfur cluster assembly"/>
    <property type="evidence" value="ECO:0007669"/>
    <property type="project" value="TreeGrafter"/>
</dbReference>
<dbReference type="PANTHER" id="PTHR46230:SF7">
    <property type="entry name" value="BOLA-LIKE PROTEIN 1"/>
    <property type="match status" value="1"/>
</dbReference>
<dbReference type="STRING" id="489703.SAMN04488038_109136"/>
<dbReference type="AlphaFoldDB" id="A0A1H9I1K7"/>
<proteinExistence type="inferred from homology"/>
<dbReference type="InterPro" id="IPR002634">
    <property type="entry name" value="BolA"/>
</dbReference>
<reference evidence="3" key="1">
    <citation type="submission" date="2016-10" db="EMBL/GenBank/DDBJ databases">
        <authorList>
            <person name="Varghese N."/>
            <person name="Submissions S."/>
        </authorList>
    </citation>
    <scope>NUCLEOTIDE SEQUENCE [LARGE SCALE GENOMIC DNA]</scope>
    <source>
        <strain evidence="3">DSM 25927</strain>
    </source>
</reference>
<dbReference type="EMBL" id="FOFS01000009">
    <property type="protein sequence ID" value="SEQ68511.1"/>
    <property type="molecule type" value="Genomic_DNA"/>
</dbReference>
<dbReference type="SUPFAM" id="SSF82657">
    <property type="entry name" value="BolA-like"/>
    <property type="match status" value="1"/>
</dbReference>
<evidence type="ECO:0000313" key="2">
    <source>
        <dbReference type="EMBL" id="SEQ68511.1"/>
    </source>
</evidence>